<dbReference type="Pfam" id="PF00501">
    <property type="entry name" value="AMP-binding"/>
    <property type="match status" value="3"/>
</dbReference>
<dbReference type="SUPFAM" id="SSF52777">
    <property type="entry name" value="CoA-dependent acyltransferases"/>
    <property type="match status" value="4"/>
</dbReference>
<dbReference type="RefSeq" id="WP_163385294.1">
    <property type="nucleotide sequence ID" value="NZ_JAUFQS010000041.1"/>
</dbReference>
<dbReference type="InterPro" id="IPR020845">
    <property type="entry name" value="AMP-binding_CS"/>
</dbReference>
<dbReference type="Gene3D" id="1.10.1200.10">
    <property type="entry name" value="ACP-like"/>
    <property type="match status" value="3"/>
</dbReference>
<dbReference type="Gene3D" id="3.40.50.980">
    <property type="match status" value="6"/>
</dbReference>
<dbReference type="InterPro" id="IPR020806">
    <property type="entry name" value="PKS_PP-bd"/>
</dbReference>
<evidence type="ECO:0000313" key="6">
    <source>
        <dbReference type="Proteomes" id="UP001236663"/>
    </source>
</evidence>
<organism evidence="5 6">
    <name type="scientific">Cyclobacterium jeungdonense</name>
    <dbReference type="NCBI Taxonomy" id="708087"/>
    <lineage>
        <taxon>Bacteria</taxon>
        <taxon>Pseudomonadati</taxon>
        <taxon>Bacteroidota</taxon>
        <taxon>Cytophagia</taxon>
        <taxon>Cytophagales</taxon>
        <taxon>Cyclobacteriaceae</taxon>
        <taxon>Cyclobacterium</taxon>
    </lineage>
</organism>
<name>A0ABT8CAJ3_9BACT</name>
<dbReference type="Pfam" id="PF00550">
    <property type="entry name" value="PP-binding"/>
    <property type="match status" value="3"/>
</dbReference>
<dbReference type="Gene3D" id="3.30.559.10">
    <property type="entry name" value="Chloramphenicol acetyltransferase-like domain"/>
    <property type="match status" value="2"/>
</dbReference>
<dbReference type="Gene3D" id="3.30.300.30">
    <property type="match status" value="3"/>
</dbReference>
<dbReference type="InterPro" id="IPR006162">
    <property type="entry name" value="Ppantetheine_attach_site"/>
</dbReference>
<dbReference type="SUPFAM" id="SSF56801">
    <property type="entry name" value="Acetyl-CoA synthetase-like"/>
    <property type="match status" value="3"/>
</dbReference>
<keyword evidence="2" id="KW-0596">Phosphopantetheine</keyword>
<dbReference type="InterPro" id="IPR009081">
    <property type="entry name" value="PP-bd_ACP"/>
</dbReference>
<dbReference type="PANTHER" id="PTHR45527">
    <property type="entry name" value="NONRIBOSOMAL PEPTIDE SYNTHETASE"/>
    <property type="match status" value="1"/>
</dbReference>
<reference evidence="6" key="1">
    <citation type="journal article" date="2019" name="Int. J. Syst. Evol. Microbiol.">
        <title>The Global Catalogue of Microorganisms (GCM) 10K type strain sequencing project: providing services to taxonomists for standard genome sequencing and annotation.</title>
        <authorList>
            <consortium name="The Broad Institute Genomics Platform"/>
            <consortium name="The Broad Institute Genome Sequencing Center for Infectious Disease"/>
            <person name="Wu L."/>
            <person name="Ma J."/>
        </authorList>
    </citation>
    <scope>NUCLEOTIDE SEQUENCE [LARGE SCALE GENOMIC DNA]</scope>
    <source>
        <strain evidence="6">CECT 7706</strain>
    </source>
</reference>
<dbReference type="SMART" id="SM00823">
    <property type="entry name" value="PKS_PP"/>
    <property type="match status" value="3"/>
</dbReference>
<gene>
    <name evidence="5" type="ORF">QWZ15_17155</name>
</gene>
<evidence type="ECO:0000256" key="2">
    <source>
        <dbReference type="ARBA" id="ARBA00022450"/>
    </source>
</evidence>
<dbReference type="InterPro" id="IPR023213">
    <property type="entry name" value="CAT-like_dom_sf"/>
</dbReference>
<evidence type="ECO:0000313" key="5">
    <source>
        <dbReference type="EMBL" id="MDN3689555.1"/>
    </source>
</evidence>
<dbReference type="InterPro" id="IPR045851">
    <property type="entry name" value="AMP-bd_C_sf"/>
</dbReference>
<dbReference type="Pfam" id="PF13193">
    <property type="entry name" value="AMP-binding_C"/>
    <property type="match status" value="2"/>
</dbReference>
<dbReference type="InterPro" id="IPR025110">
    <property type="entry name" value="AMP-bd_C"/>
</dbReference>
<comment type="caution">
    <text evidence="5">The sequence shown here is derived from an EMBL/GenBank/DDBJ whole genome shotgun (WGS) entry which is preliminary data.</text>
</comment>
<dbReference type="InterPro" id="IPR036736">
    <property type="entry name" value="ACP-like_sf"/>
</dbReference>
<dbReference type="PROSITE" id="PS00012">
    <property type="entry name" value="PHOSPHOPANTETHEINE"/>
    <property type="match status" value="3"/>
</dbReference>
<evidence type="ECO:0000256" key="1">
    <source>
        <dbReference type="ARBA" id="ARBA00001957"/>
    </source>
</evidence>
<dbReference type="InterPro" id="IPR001242">
    <property type="entry name" value="Condensation_dom"/>
</dbReference>
<dbReference type="Gene3D" id="3.30.559.30">
    <property type="entry name" value="Nonribosomal peptide synthetase, condensation domain"/>
    <property type="match status" value="2"/>
</dbReference>
<dbReference type="NCBIfam" id="NF003417">
    <property type="entry name" value="PRK04813.1"/>
    <property type="match status" value="3"/>
</dbReference>
<comment type="cofactor">
    <cofactor evidence="1">
        <name>pantetheine 4'-phosphate</name>
        <dbReference type="ChEBI" id="CHEBI:47942"/>
    </cofactor>
</comment>
<dbReference type="PANTHER" id="PTHR45527:SF1">
    <property type="entry name" value="FATTY ACID SYNTHASE"/>
    <property type="match status" value="1"/>
</dbReference>
<feature type="domain" description="Carrier" evidence="4">
    <location>
        <begin position="2659"/>
        <end position="2734"/>
    </location>
</feature>
<keyword evidence="3" id="KW-0597">Phosphoprotein</keyword>
<dbReference type="InterPro" id="IPR029058">
    <property type="entry name" value="AB_hydrolase_fold"/>
</dbReference>
<keyword evidence="6" id="KW-1185">Reference proteome</keyword>
<dbReference type="CDD" id="cd05930">
    <property type="entry name" value="A_NRPS"/>
    <property type="match status" value="3"/>
</dbReference>
<sequence>MENSFNSEQERPGGLNKNPPSAALFLNPSGCLFSSAWYPKNKTIVEILEEVAASCPEGIALVYEESSLTYYELNKRANQVAHILIKKGITTESLVPFCMEKSIDMMVTLFGILKSGAAYVPIDPNYPVERIRYILADIGAKILLVNNTLAGKSPISGTIDLLDVSSILAESTSSANPKIKPGPENLAYVIYTSGSTGKPKGVMVPHRGLLDHCFGLIERAALQDCTSYAVTAPIVFDAGHSLIHIAIIQASTIHLLSDSVVLDSEKFASYFEKHQIDCLKIVPSLWLTHSENGVLPLPSKTLIFGGEIFPVSILTLLRERNFTGDVFNHYGPTEASIGKTLYRVELNYHYHQVPIGMPYSNSFILLLNSNLETVAEGEAGEIYIGGEGISRGYLNSPRATASRFIPDFYSGNNGDLLYRTGDLAKISTDGNIIFIGRLDDQVKINGHRIEPGEIEKSIYQFESVKQIAVVAKSNPNRKTYLVAYFVSHQNSTQQNLKAKLKSQLPPHMIPQYWVAMEEMPLTRNGKIDKRALPDPEWKSSNLSDHQLPQTKTEKLLLGIWQKVLGWEKMGIRDNFFELGGDSLLIIRAIASIKKTFGKRLSVSDFFENPSISALSKVIANANAEVQVIEPAEEKAFIPLSFNQEALWIIHHSAGSVEYHLPMVFKISGELDVASLKASLKELVKRHLPLRTVIYQSEKGLEQQFLEPESWVLQEFISSQTEDEIQNDWVFKSMLERPFDLSKDYMIRAVLFHIQPQKYLLGVLVHHIAWDGWSTTLFKNQLAALYRQFKNDTPISLSFPELDYADFSIYQRNRLQGNSLDHSLQYWKMKLHGVQNSQLRTDFPSTSATTTTGASHEFVIDRDTVSKLKLLAKKQQATLFMVLLAGFNALLKRYSSQEDICVGTPVAGREHEGLDQLIGYFVNPLPIRTWVQDNTKFEELIGAVKKNMLEAFEHGHVPFSEIVKLSEDFRISGRNPIFQVLFVMQNNASSTLNLEGLDTVPLRISQQTSGFELTLEIKETEDSLQGMIEYRTSLFSSSTIAYLSDHYLQLLKSVTRDPQSTIDGINLLSDSENDFVLTNGIDFSLPDEFSGRTVIQLMAEQVTRFPENTAIQFNDERLSYRELELQSNVVANHLIQNGVGFRSFVPICLDNSPQMIIGILGILKAGAAYVPVDPLTPPERIQFILGDIRASWILTDKETEPFVREHFSSLSILTLDTNLSGIDGQNPNASKLIPSPENTAYLIYTSGTTGRPKGVMISHQGLFLFLFSRKKYYPDNFSIPLLTSFSFDASIPVIFGTLASGNTLVLGTSAQLKDPKELSRLLHRTESIICVPSFYRFLLTENLIPSGRIKRVILGGERVENTLVALHFDKNKAARLFNEYGPTEVTVWATVTELTSAKERITIGKPITHIKTYVLDPLGAVCPVGIAGELCISGDSLAIGYLNRPDLTAARFVPDPFSKVKNRRMYKTGDKARLLPDGNLEFLGRIDNQVKLRGFRIEPEEIEAILDESACVEKAIVTCCGESTENQKLVGHVIVTNHSTSLAGEQISPKLIAHLSERLPAHMVPDQWNYLTEMPLTVNGKIDRKKLSQADIRVGPKEFSAELESATEKRLKVVWKDLLKIDRIGVHDNFFQIGGHSLLAIRLINAIREQFDYEIKFADFFKHPTLRQLSVLIDGDTIAPLPTNSTKNNTDNKEFPLSFSQESLWLADRLEGSQQYHIPLVLKLKGRLHIHALEMALQAICSRHEVLRSVYRYTGENIHQVVRDLDSWHLEVKDISKENWDQQALDDFIYQCISKPFDLERDAMFRALLIRQSGEVNILVMTFHHIAFDGWSVGLFMQELENFYTQQKNKNKIDADPLPIQYVDYARWQRERIPVNGFEKKMAYWREKLGGLQPAKLAERKGPVDLPSTSGDARKFLFPTHISENVKAVAQQTGTTVYMVLMATLKTLLYQLTRQPDICVGTVVADRNHLHTDKLLGYFINTLPIRSQLNPGSTFTDFLQEVKGNCLEAFEYGDVPFEKIVAATQAERQLGSNPLFQVMFVLQNSFDEKGWQLDQLQVEKLETQSKRAKFDLLFTVSEADSGFKGLMEYKTSLFNSTEIEGIIEKYLQLLDTLFRQPSEPMDHLFPETNPTKTNDPAVVSSLFPDDFKPVQELIETAAANFGSKKAILSKNTSCTYKELNETANQLADLLCQQGVGRNDIVGVVMDRSIEMITSILAVLKAGAAYLPVDTDFPEERISYMLKDAAKVHITQRKYEGNFTTQSKEILWEVFVENQSGYSKQDRPSTNEAPDAAYIIYTSGSTGKPKGVILTHDNLYNFLKTVSQKPGISAPNQFLAVSSASFDIALLELILPFVHGAQVVILDQFERKDPRVILQYLRQKKADIMFATPTHWKMLLESGWSSPVENLQVISGGEALSKELANQLVPLCQRLWNIYGPTETTVFSTIKKIQADQPLITIGRPVLNTQIYILDEQQKPVPTGWEGELYISGKGVGKGYLNQPELTQEKFSPDPFQTELGTYMYKTGDRGKFLPDGEIQILGRIDNQIKLRGHRIELEEIEQAINRLGSVKESIVLFRNTSRNDKGLVAYLLLKNNGKGLVDDNKAILSSTIKDWKRKLSTILPAYMLPYDYVMVDHFPHTASGKVDRLKLPDPIAVAQEVVLLPETAEEKMVAEIWKEALGLTNIDITDNFFDLGGHSLIAVKVVTLIEKASGTLLPLSILFKYPTIQQLGAFLETKEGLQKEWKSLVPIQPNGSKAPIYMVHGAGLNVMPFQALAKYFDRDQPIFGLQSKGMDGEATSYESVEEIAASYIAEIRENSPSGEIILAGYSLGGIIAFEMARQLSGSSIHVKHLFLLDSYATFASDKNSPKNKLLNKIYKEYHKKSFDLKLLLRHPAILREIKSRSFSKKLTKLLVKLGVKAKESENPILLRINKIKAMHLAACRNYTPGFYQGEIVLLRARLRTKYFFDPETLGWKGCSSTIRIVDVEGMHSELFSEPNEGKLAACIKRIIGE</sequence>
<dbReference type="Gene3D" id="2.30.38.10">
    <property type="entry name" value="Luciferase, Domain 3"/>
    <property type="match status" value="3"/>
</dbReference>
<dbReference type="InterPro" id="IPR001031">
    <property type="entry name" value="Thioesterase"/>
</dbReference>
<dbReference type="InterPro" id="IPR000873">
    <property type="entry name" value="AMP-dep_synth/lig_dom"/>
</dbReference>
<proteinExistence type="predicted"/>
<evidence type="ECO:0000259" key="4">
    <source>
        <dbReference type="PROSITE" id="PS50075"/>
    </source>
</evidence>
<feature type="domain" description="Carrier" evidence="4">
    <location>
        <begin position="1601"/>
        <end position="1676"/>
    </location>
</feature>
<dbReference type="InterPro" id="IPR010071">
    <property type="entry name" value="AA_adenyl_dom"/>
</dbReference>
<dbReference type="Pfam" id="PF00975">
    <property type="entry name" value="Thioesterase"/>
    <property type="match status" value="1"/>
</dbReference>
<accession>A0ABT8CAJ3</accession>
<protein>
    <submittedName>
        <fullName evidence="5">Non-ribosomal peptide synthetase</fullName>
    </submittedName>
</protein>
<evidence type="ECO:0000256" key="3">
    <source>
        <dbReference type="ARBA" id="ARBA00022553"/>
    </source>
</evidence>
<dbReference type="Gene3D" id="3.40.50.1820">
    <property type="entry name" value="alpha/beta hydrolase"/>
    <property type="match status" value="1"/>
</dbReference>
<dbReference type="SUPFAM" id="SSF47336">
    <property type="entry name" value="ACP-like"/>
    <property type="match status" value="3"/>
</dbReference>
<dbReference type="EMBL" id="JAUFQS010000041">
    <property type="protein sequence ID" value="MDN3689555.1"/>
    <property type="molecule type" value="Genomic_DNA"/>
</dbReference>
<dbReference type="CDD" id="cd19531">
    <property type="entry name" value="LCL_NRPS-like"/>
    <property type="match status" value="2"/>
</dbReference>
<dbReference type="Proteomes" id="UP001236663">
    <property type="component" value="Unassembled WGS sequence"/>
</dbReference>
<dbReference type="Pfam" id="PF00668">
    <property type="entry name" value="Condensation"/>
    <property type="match status" value="2"/>
</dbReference>
<dbReference type="PROSITE" id="PS00455">
    <property type="entry name" value="AMP_BINDING"/>
    <property type="match status" value="3"/>
</dbReference>
<dbReference type="SUPFAM" id="SSF53474">
    <property type="entry name" value="alpha/beta-Hydrolases"/>
    <property type="match status" value="1"/>
</dbReference>
<dbReference type="SMART" id="SM01294">
    <property type="entry name" value="PKS_PP_betabranch"/>
    <property type="match status" value="1"/>
</dbReference>
<dbReference type="NCBIfam" id="TIGR01733">
    <property type="entry name" value="AA-adenyl-dom"/>
    <property type="match status" value="3"/>
</dbReference>
<feature type="domain" description="Carrier" evidence="4">
    <location>
        <begin position="547"/>
        <end position="622"/>
    </location>
</feature>
<dbReference type="PROSITE" id="PS50075">
    <property type="entry name" value="CARRIER"/>
    <property type="match status" value="3"/>
</dbReference>